<accession>A0AA38FXG8</accession>
<feature type="non-terminal residue" evidence="2">
    <location>
        <position position="1"/>
    </location>
</feature>
<organism evidence="2 3">
    <name type="scientific">Taxus chinensis</name>
    <name type="common">Chinese yew</name>
    <name type="synonym">Taxus wallichiana var. chinensis</name>
    <dbReference type="NCBI Taxonomy" id="29808"/>
    <lineage>
        <taxon>Eukaryota</taxon>
        <taxon>Viridiplantae</taxon>
        <taxon>Streptophyta</taxon>
        <taxon>Embryophyta</taxon>
        <taxon>Tracheophyta</taxon>
        <taxon>Spermatophyta</taxon>
        <taxon>Pinopsida</taxon>
        <taxon>Pinidae</taxon>
        <taxon>Conifers II</taxon>
        <taxon>Cupressales</taxon>
        <taxon>Taxaceae</taxon>
        <taxon>Taxus</taxon>
    </lineage>
</organism>
<feature type="region of interest" description="Disordered" evidence="1">
    <location>
        <begin position="65"/>
        <end position="84"/>
    </location>
</feature>
<keyword evidence="3" id="KW-1185">Reference proteome</keyword>
<dbReference type="AlphaFoldDB" id="A0AA38FXG8"/>
<reference evidence="2 3" key="1">
    <citation type="journal article" date="2021" name="Nat. Plants">
        <title>The Taxus genome provides insights into paclitaxel biosynthesis.</title>
        <authorList>
            <person name="Xiong X."/>
            <person name="Gou J."/>
            <person name="Liao Q."/>
            <person name="Li Y."/>
            <person name="Zhou Q."/>
            <person name="Bi G."/>
            <person name="Li C."/>
            <person name="Du R."/>
            <person name="Wang X."/>
            <person name="Sun T."/>
            <person name="Guo L."/>
            <person name="Liang H."/>
            <person name="Lu P."/>
            <person name="Wu Y."/>
            <person name="Zhang Z."/>
            <person name="Ro D.K."/>
            <person name="Shang Y."/>
            <person name="Huang S."/>
            <person name="Yan J."/>
        </authorList>
    </citation>
    <scope>NUCLEOTIDE SEQUENCE [LARGE SCALE GENOMIC DNA]</scope>
    <source>
        <strain evidence="2">Ta-2019</strain>
    </source>
</reference>
<evidence type="ECO:0000313" key="3">
    <source>
        <dbReference type="Proteomes" id="UP000824469"/>
    </source>
</evidence>
<evidence type="ECO:0000256" key="1">
    <source>
        <dbReference type="SAM" id="MobiDB-lite"/>
    </source>
</evidence>
<proteinExistence type="predicted"/>
<name>A0AA38FXG8_TAXCH</name>
<evidence type="ECO:0000313" key="2">
    <source>
        <dbReference type="EMBL" id="KAH9312249.1"/>
    </source>
</evidence>
<feature type="compositionally biased region" description="Basic and acidic residues" evidence="1">
    <location>
        <begin position="65"/>
        <end position="77"/>
    </location>
</feature>
<sequence length="161" mass="18056">TSIKKKEQPNLLSIRAYGEEYGTANEDEDAIMEDGKFVIAEGFILHRNIVLPILALGVKHKGFEEGRTQPRTTERGQPRLPFWQPRRPLQQGNSRCLTLDQFCMMLNFSFLSLSLSEECNQELGNEVLSTPSEKGSVFMTAMSQTAIIDVVVIVSKECTST</sequence>
<dbReference type="EMBL" id="JAHRHJ020000006">
    <property type="protein sequence ID" value="KAH9312249.1"/>
    <property type="molecule type" value="Genomic_DNA"/>
</dbReference>
<dbReference type="Proteomes" id="UP000824469">
    <property type="component" value="Unassembled WGS sequence"/>
</dbReference>
<comment type="caution">
    <text evidence="2">The sequence shown here is derived from an EMBL/GenBank/DDBJ whole genome shotgun (WGS) entry which is preliminary data.</text>
</comment>
<protein>
    <submittedName>
        <fullName evidence="2">Uncharacterized protein</fullName>
    </submittedName>
</protein>
<gene>
    <name evidence="2" type="ORF">KI387_027284</name>
</gene>